<name>A0AAQ3PHL4_PASNO</name>
<organism evidence="1 2">
    <name type="scientific">Paspalum notatum var. saurae</name>
    <dbReference type="NCBI Taxonomy" id="547442"/>
    <lineage>
        <taxon>Eukaryota</taxon>
        <taxon>Viridiplantae</taxon>
        <taxon>Streptophyta</taxon>
        <taxon>Embryophyta</taxon>
        <taxon>Tracheophyta</taxon>
        <taxon>Spermatophyta</taxon>
        <taxon>Magnoliopsida</taxon>
        <taxon>Liliopsida</taxon>
        <taxon>Poales</taxon>
        <taxon>Poaceae</taxon>
        <taxon>PACMAD clade</taxon>
        <taxon>Panicoideae</taxon>
        <taxon>Andropogonodae</taxon>
        <taxon>Paspaleae</taxon>
        <taxon>Paspalinae</taxon>
        <taxon>Paspalum</taxon>
    </lineage>
</organism>
<keyword evidence="2" id="KW-1185">Reference proteome</keyword>
<evidence type="ECO:0000313" key="2">
    <source>
        <dbReference type="Proteomes" id="UP001341281"/>
    </source>
</evidence>
<sequence length="118" mass="13400">MASAAILRSAARSLRLLQPLEQQRCLLARRFSSSSTPSEGLDVNRVLGIVNGQVHQEDIVQRILRKIDMVSDNMDKQARLIKQIEAKINEHECERTIDLTSWVLSIPTTFLIIALYNK</sequence>
<dbReference type="AlphaFoldDB" id="A0AAQ3PHL4"/>
<dbReference type="EMBL" id="CP144745">
    <property type="protein sequence ID" value="WVZ49715.1"/>
    <property type="molecule type" value="Genomic_DNA"/>
</dbReference>
<evidence type="ECO:0000313" key="1">
    <source>
        <dbReference type="EMBL" id="WVZ49715.1"/>
    </source>
</evidence>
<protein>
    <submittedName>
        <fullName evidence="1">Uncharacterized protein</fullName>
    </submittedName>
</protein>
<proteinExistence type="predicted"/>
<reference evidence="1 2" key="1">
    <citation type="submission" date="2024-02" db="EMBL/GenBank/DDBJ databases">
        <title>High-quality chromosome-scale genome assembly of Pensacola bahiagrass (Paspalum notatum Flugge var. saurae).</title>
        <authorList>
            <person name="Vega J.M."/>
            <person name="Podio M."/>
            <person name="Orjuela J."/>
            <person name="Siena L.A."/>
            <person name="Pessino S.C."/>
            <person name="Combes M.C."/>
            <person name="Mariac C."/>
            <person name="Albertini E."/>
            <person name="Pupilli F."/>
            <person name="Ortiz J.P.A."/>
            <person name="Leblanc O."/>
        </authorList>
    </citation>
    <scope>NUCLEOTIDE SEQUENCE [LARGE SCALE GENOMIC DNA]</scope>
    <source>
        <strain evidence="1">R1</strain>
        <tissue evidence="1">Leaf</tissue>
    </source>
</reference>
<accession>A0AAQ3PHL4</accession>
<dbReference type="Proteomes" id="UP001341281">
    <property type="component" value="Chromosome 01"/>
</dbReference>
<gene>
    <name evidence="1" type="ORF">U9M48_001047</name>
</gene>